<keyword evidence="5" id="KW-1185">Reference proteome</keyword>
<evidence type="ECO:0000313" key="4">
    <source>
        <dbReference type="EMBL" id="MEP0946981.1"/>
    </source>
</evidence>
<evidence type="ECO:0000256" key="2">
    <source>
        <dbReference type="SAM" id="Phobius"/>
    </source>
</evidence>
<evidence type="ECO:0000259" key="3">
    <source>
        <dbReference type="Pfam" id="PF11741"/>
    </source>
</evidence>
<keyword evidence="2" id="KW-1133">Transmembrane helix</keyword>
<reference evidence="4 5" key="1">
    <citation type="submission" date="2022-04" db="EMBL/GenBank/DDBJ databases">
        <title>Positive selection, recombination, and allopatry shape intraspecific diversity of widespread and dominant cyanobacteria.</title>
        <authorList>
            <person name="Wei J."/>
            <person name="Shu W."/>
            <person name="Hu C."/>
        </authorList>
    </citation>
    <scope>NUCLEOTIDE SEQUENCE [LARGE SCALE GENOMIC DNA]</scope>
    <source>
        <strain evidence="4 5">DQ-A4</strain>
    </source>
</reference>
<feature type="compositionally biased region" description="Low complexity" evidence="1">
    <location>
        <begin position="361"/>
        <end position="397"/>
    </location>
</feature>
<feature type="domain" description="AMIN" evidence="3">
    <location>
        <begin position="44"/>
        <end position="121"/>
    </location>
</feature>
<feature type="compositionally biased region" description="Low complexity" evidence="1">
    <location>
        <begin position="298"/>
        <end position="331"/>
    </location>
</feature>
<gene>
    <name evidence="4" type="ORF">NC992_08870</name>
</gene>
<proteinExistence type="predicted"/>
<keyword evidence="2" id="KW-0812">Transmembrane</keyword>
<dbReference type="Proteomes" id="UP001482513">
    <property type="component" value="Unassembled WGS sequence"/>
</dbReference>
<evidence type="ECO:0000313" key="5">
    <source>
        <dbReference type="Proteomes" id="UP001482513"/>
    </source>
</evidence>
<name>A0ABV0K383_9CYAN</name>
<accession>A0ABV0K383</accession>
<dbReference type="Pfam" id="PF11741">
    <property type="entry name" value="AMIN"/>
    <property type="match status" value="1"/>
</dbReference>
<feature type="region of interest" description="Disordered" evidence="1">
    <location>
        <begin position="272"/>
        <end position="333"/>
    </location>
</feature>
<dbReference type="EMBL" id="JAMPKX010000003">
    <property type="protein sequence ID" value="MEP0946981.1"/>
    <property type="molecule type" value="Genomic_DNA"/>
</dbReference>
<sequence length="703" mass="70315">MAHPIHHSAASRTGYRLGGWAGAGLMVSTLLIISPAAQAETLAAWQFDPATQQLTFTLPSGITPQYAVAADASQIVVTLPETQLGTVATQQTYSGAVSQVSLSQVNDATVVVLDLVANTELAAEGVSLISIAAGDQTRWVLTALAAAPSTAPTVSAPSSPPAPGNSSMIVELPVIPGNNPQLGFPEAGTGRLSTSAANLMLPSDIASLTNLPETLPVDPFNLGQPGEQISVPSLAELDAVIGPVATAPQQPSLASTEPPIAGVAEPGAIAPLPAVQPPASTGSVLTFEPPSLAEGDVPRAAQPPVAAAPTPGPEAVATQPASSPASPAAPAIDTETSGVPIAVTPPELPTPGQPAAEAIAAAPTPAPAVEASNPTPAIAADPPALPELPAETATATPTPAPPEASSPTPVIAADPPALPELPTETAGVTDQPAKAIAVQPDAISQEPPPLATVPVELAGTDPNLLIVPTAPTTTSQGNVVPPSTPVMLAAAGEPVLFGSPLPGSNDQAALPSAINPASSDRPLSPDTLVAAGTVLELRYVGDEPLDLNTNSSQNQVLLLANDIRDPITNGIVAPAGSQLIGQFEPTPEGQRWVSKMLIAPNGQQVDFASTTEYMVGNTEVSSPRLAAGTGLGALALLLLTGFSGIGLLGGALVGATTVVGTSPQYVVIEPNQVIQVQVMQDIPRAIPIAAAPETSREWGSGGW</sequence>
<comment type="caution">
    <text evidence="4">The sequence shown here is derived from an EMBL/GenBank/DDBJ whole genome shotgun (WGS) entry which is preliminary data.</text>
</comment>
<feature type="transmembrane region" description="Helical" evidence="2">
    <location>
        <begin position="631"/>
        <end position="655"/>
    </location>
</feature>
<dbReference type="RefSeq" id="WP_190700949.1">
    <property type="nucleotide sequence ID" value="NZ_JAMPKX010000003.1"/>
</dbReference>
<feature type="region of interest" description="Disordered" evidence="1">
    <location>
        <begin position="361"/>
        <end position="414"/>
    </location>
</feature>
<evidence type="ECO:0000256" key="1">
    <source>
        <dbReference type="SAM" id="MobiDB-lite"/>
    </source>
</evidence>
<organism evidence="4 5">
    <name type="scientific">Leptolyngbya subtilissima DQ-A4</name>
    <dbReference type="NCBI Taxonomy" id="2933933"/>
    <lineage>
        <taxon>Bacteria</taxon>
        <taxon>Bacillati</taxon>
        <taxon>Cyanobacteriota</taxon>
        <taxon>Cyanophyceae</taxon>
        <taxon>Leptolyngbyales</taxon>
        <taxon>Leptolyngbyaceae</taxon>
        <taxon>Leptolyngbya group</taxon>
        <taxon>Leptolyngbya</taxon>
    </lineage>
</organism>
<dbReference type="InterPro" id="IPR021731">
    <property type="entry name" value="AMIN_dom"/>
</dbReference>
<keyword evidence="2" id="KW-0472">Membrane</keyword>
<protein>
    <submittedName>
        <fullName evidence="4">AMIN domain-containing protein</fullName>
    </submittedName>
</protein>